<dbReference type="EMBL" id="AVOT02016283">
    <property type="protein sequence ID" value="MBW0501358.1"/>
    <property type="molecule type" value="Genomic_DNA"/>
</dbReference>
<feature type="compositionally biased region" description="Basic and acidic residues" evidence="1">
    <location>
        <begin position="38"/>
        <end position="47"/>
    </location>
</feature>
<reference evidence="2" key="1">
    <citation type="submission" date="2021-03" db="EMBL/GenBank/DDBJ databases">
        <title>Draft genome sequence of rust myrtle Austropuccinia psidii MF-1, a brazilian biotype.</title>
        <authorList>
            <person name="Quecine M.C."/>
            <person name="Pachon D.M.R."/>
            <person name="Bonatelli M.L."/>
            <person name="Correr F.H."/>
            <person name="Franceschini L.M."/>
            <person name="Leite T.F."/>
            <person name="Margarido G.R.A."/>
            <person name="Almeida C.A."/>
            <person name="Ferrarezi J.A."/>
            <person name="Labate C.A."/>
        </authorList>
    </citation>
    <scope>NUCLEOTIDE SEQUENCE</scope>
    <source>
        <strain evidence="2">MF-1</strain>
    </source>
</reference>
<comment type="caution">
    <text evidence="2">The sequence shown here is derived from an EMBL/GenBank/DDBJ whole genome shotgun (WGS) entry which is preliminary data.</text>
</comment>
<gene>
    <name evidence="2" type="ORF">O181_041073</name>
</gene>
<protein>
    <submittedName>
        <fullName evidence="2">Uncharacterized protein</fullName>
    </submittedName>
</protein>
<feature type="compositionally biased region" description="Basic and acidic residues" evidence="1">
    <location>
        <begin position="14"/>
        <end position="29"/>
    </location>
</feature>
<accession>A0A9Q3DIG7</accession>
<sequence>MNNWLQNQSLLTIDQKKELEMIPDLEKEGPVASKISKKAPEQPKENTKGPQKKQRGPRNNQGKENWPRPYPQGYRSPKLEPSAMDSVFNTSRALMEFTAKEQKFSMRIIREIRYNKSIMNVKFNKTETELKKLTSNINYLRGNDIAFT</sequence>
<organism evidence="2 3">
    <name type="scientific">Austropuccinia psidii MF-1</name>
    <dbReference type="NCBI Taxonomy" id="1389203"/>
    <lineage>
        <taxon>Eukaryota</taxon>
        <taxon>Fungi</taxon>
        <taxon>Dikarya</taxon>
        <taxon>Basidiomycota</taxon>
        <taxon>Pucciniomycotina</taxon>
        <taxon>Pucciniomycetes</taxon>
        <taxon>Pucciniales</taxon>
        <taxon>Sphaerophragmiaceae</taxon>
        <taxon>Austropuccinia</taxon>
    </lineage>
</organism>
<name>A0A9Q3DIG7_9BASI</name>
<keyword evidence="3" id="KW-1185">Reference proteome</keyword>
<evidence type="ECO:0000313" key="3">
    <source>
        <dbReference type="Proteomes" id="UP000765509"/>
    </source>
</evidence>
<proteinExistence type="predicted"/>
<evidence type="ECO:0000313" key="2">
    <source>
        <dbReference type="EMBL" id="MBW0501358.1"/>
    </source>
</evidence>
<evidence type="ECO:0000256" key="1">
    <source>
        <dbReference type="SAM" id="MobiDB-lite"/>
    </source>
</evidence>
<feature type="compositionally biased region" description="Polar residues" evidence="1">
    <location>
        <begin position="1"/>
        <end position="12"/>
    </location>
</feature>
<dbReference type="AlphaFoldDB" id="A0A9Q3DIG7"/>
<feature type="region of interest" description="Disordered" evidence="1">
    <location>
        <begin position="1"/>
        <end position="83"/>
    </location>
</feature>
<dbReference type="Proteomes" id="UP000765509">
    <property type="component" value="Unassembled WGS sequence"/>
</dbReference>